<reference evidence="5 6" key="1">
    <citation type="submission" date="2020-03" db="EMBL/GenBank/DDBJ databases">
        <authorList>
            <person name="Zhu W."/>
        </authorList>
    </citation>
    <scope>NUCLEOTIDE SEQUENCE [LARGE SCALE GENOMIC DNA]</scope>
    <source>
        <strain evidence="5 6">185</strain>
    </source>
</reference>
<name>A0A6G8S678_9GAMM</name>
<dbReference type="InterPro" id="IPR006076">
    <property type="entry name" value="FAD-dep_OxRdtase"/>
</dbReference>
<dbReference type="UniPathway" id="UPA00060"/>
<dbReference type="SUPFAM" id="SSF54373">
    <property type="entry name" value="FAD-linked reductases, C-terminal domain"/>
    <property type="match status" value="1"/>
</dbReference>
<dbReference type="Pfam" id="PF01266">
    <property type="entry name" value="DAO"/>
    <property type="match status" value="1"/>
</dbReference>
<dbReference type="InterPro" id="IPR012727">
    <property type="entry name" value="Gly_oxidase_ThiO"/>
</dbReference>
<organism evidence="5 6">
    <name type="scientific">Acinetobacter lanii</name>
    <dbReference type="NCBI Taxonomy" id="2715163"/>
    <lineage>
        <taxon>Bacteria</taxon>
        <taxon>Pseudomonadati</taxon>
        <taxon>Pseudomonadota</taxon>
        <taxon>Gammaproteobacteria</taxon>
        <taxon>Moraxellales</taxon>
        <taxon>Moraxellaceae</taxon>
        <taxon>Acinetobacter</taxon>
    </lineage>
</organism>
<comment type="pathway">
    <text evidence="1">Cofactor biosynthesis; thiamine diphosphate biosynthesis.</text>
</comment>
<dbReference type="GO" id="GO:0050660">
    <property type="term" value="F:flavin adenine dinucleotide binding"/>
    <property type="evidence" value="ECO:0007669"/>
    <property type="project" value="InterPro"/>
</dbReference>
<keyword evidence="2" id="KW-0784">Thiamine biosynthesis</keyword>
<dbReference type="NCBIfam" id="TIGR02352">
    <property type="entry name" value="thiamin_ThiO"/>
    <property type="match status" value="1"/>
</dbReference>
<accession>A0A6G8S678</accession>
<keyword evidence="3 5" id="KW-0560">Oxidoreductase</keyword>
<gene>
    <name evidence="5" type="primary">thiO</name>
    <name evidence="5" type="ORF">G8D99_11750</name>
</gene>
<feature type="domain" description="FAD dependent oxidoreductase" evidence="4">
    <location>
        <begin position="3"/>
        <end position="347"/>
    </location>
</feature>
<dbReference type="GO" id="GO:0043799">
    <property type="term" value="F:glycine oxidase activity"/>
    <property type="evidence" value="ECO:0007669"/>
    <property type="project" value="UniProtKB-EC"/>
</dbReference>
<evidence type="ECO:0000259" key="4">
    <source>
        <dbReference type="Pfam" id="PF01266"/>
    </source>
</evidence>
<dbReference type="InterPro" id="IPR036188">
    <property type="entry name" value="FAD/NAD-bd_sf"/>
</dbReference>
<dbReference type="SUPFAM" id="SSF51905">
    <property type="entry name" value="FAD/NAD(P)-binding domain"/>
    <property type="match status" value="1"/>
</dbReference>
<proteinExistence type="predicted"/>
<dbReference type="GO" id="GO:0009228">
    <property type="term" value="P:thiamine biosynthetic process"/>
    <property type="evidence" value="ECO:0007669"/>
    <property type="project" value="UniProtKB-KW"/>
</dbReference>
<dbReference type="AlphaFoldDB" id="A0A6G8S678"/>
<dbReference type="PANTHER" id="PTHR13847">
    <property type="entry name" value="SARCOSINE DEHYDROGENASE-RELATED"/>
    <property type="match status" value="1"/>
</dbReference>
<dbReference type="PANTHER" id="PTHR13847:SF289">
    <property type="entry name" value="GLYCINE OXIDASE"/>
    <property type="match status" value="1"/>
</dbReference>
<dbReference type="KEGG" id="alj:G8D99_11750"/>
<evidence type="ECO:0000256" key="3">
    <source>
        <dbReference type="ARBA" id="ARBA00023002"/>
    </source>
</evidence>
<evidence type="ECO:0000313" key="5">
    <source>
        <dbReference type="EMBL" id="QIO09611.1"/>
    </source>
</evidence>
<dbReference type="Gene3D" id="3.30.9.10">
    <property type="entry name" value="D-Amino Acid Oxidase, subunit A, domain 2"/>
    <property type="match status" value="1"/>
</dbReference>
<protein>
    <submittedName>
        <fullName evidence="5">Glycine oxidase ThiO</fullName>
        <ecNumber evidence="5">1.4.3.19</ecNumber>
    </submittedName>
</protein>
<evidence type="ECO:0000256" key="1">
    <source>
        <dbReference type="ARBA" id="ARBA00004948"/>
    </source>
</evidence>
<sequence>MHIAIVGCGINGLLTALELLEHNCTITLFDQQQAGKAASWAGGGILSPMYPWRYPKAVNDLAQYGKALYQQWNAKLQPITGIDFEIHDTGMLIFDQEDFEMGLSYAEQTRQPMQQAKILDQTHLKQINPHISDQFKQALHFPHLSNIRNPRLLKSILIYLKQHPKVQFFENTWIDQFEIQHSQIQSLKAQNGQHFQADHYVIATGSWSAHWSAQLKCSIPVKPIQGQMLLFKTPEQWLPTMCMNRVMYLIPRTDGHVVCGSSMQDLGFEHRPSLKTQQDIYQASIELVPDLEQFPIVKQWAGLRPSSPEGIPYIGQMPNFKNLWANFGHFRNGLCMAPASAVLLRELICEHAHTVDAQAYSPLRHFQANTAE</sequence>
<dbReference type="GO" id="GO:0009229">
    <property type="term" value="P:thiamine diphosphate biosynthetic process"/>
    <property type="evidence" value="ECO:0007669"/>
    <property type="project" value="UniProtKB-UniPathway"/>
</dbReference>
<dbReference type="Proteomes" id="UP000501939">
    <property type="component" value="Chromosome"/>
</dbReference>
<dbReference type="GO" id="GO:0005737">
    <property type="term" value="C:cytoplasm"/>
    <property type="evidence" value="ECO:0007669"/>
    <property type="project" value="TreeGrafter"/>
</dbReference>
<dbReference type="RefSeq" id="WP_166326127.1">
    <property type="nucleotide sequence ID" value="NZ_CP049916.1"/>
</dbReference>
<keyword evidence="6" id="KW-1185">Reference proteome</keyword>
<dbReference type="Gene3D" id="3.50.50.60">
    <property type="entry name" value="FAD/NAD(P)-binding domain"/>
    <property type="match status" value="1"/>
</dbReference>
<evidence type="ECO:0000313" key="6">
    <source>
        <dbReference type="Proteomes" id="UP000501939"/>
    </source>
</evidence>
<dbReference type="EMBL" id="CP049916">
    <property type="protein sequence ID" value="QIO09611.1"/>
    <property type="molecule type" value="Genomic_DNA"/>
</dbReference>
<dbReference type="EC" id="1.4.3.19" evidence="5"/>
<evidence type="ECO:0000256" key="2">
    <source>
        <dbReference type="ARBA" id="ARBA00022977"/>
    </source>
</evidence>